<dbReference type="Gene3D" id="2.60.40.3140">
    <property type="match status" value="1"/>
</dbReference>
<evidence type="ECO:0000313" key="4">
    <source>
        <dbReference type="EMBL" id="SMC62286.1"/>
    </source>
</evidence>
<dbReference type="Pfam" id="PF12969">
    <property type="entry name" value="DUF3857"/>
    <property type="match status" value="1"/>
</dbReference>
<dbReference type="Proteomes" id="UP000192708">
    <property type="component" value="Unassembled WGS sequence"/>
</dbReference>
<proteinExistence type="predicted"/>
<name>A0A1W2ANL0_9BURK</name>
<dbReference type="RefSeq" id="WP_084283891.1">
    <property type="nucleotide sequence ID" value="NZ_FWXJ01000009.1"/>
</dbReference>
<dbReference type="InterPro" id="IPR038765">
    <property type="entry name" value="Papain-like_cys_pep_sf"/>
</dbReference>
<keyword evidence="1" id="KW-0472">Membrane</keyword>
<protein>
    <submittedName>
        <fullName evidence="4">Transglutaminase-like superfamily protein</fullName>
    </submittedName>
</protein>
<reference evidence="4 5" key="1">
    <citation type="submission" date="2017-04" db="EMBL/GenBank/DDBJ databases">
        <authorList>
            <person name="Afonso C.L."/>
            <person name="Miller P.J."/>
            <person name="Scott M.A."/>
            <person name="Spackman E."/>
            <person name="Goraichik I."/>
            <person name="Dimitrov K.M."/>
            <person name="Suarez D.L."/>
            <person name="Swayne D.E."/>
        </authorList>
    </citation>
    <scope>NUCLEOTIDE SEQUENCE [LARGE SCALE GENOMIC DNA]</scope>
    <source>
        <strain evidence="4 5">VK13</strain>
    </source>
</reference>
<keyword evidence="5" id="KW-1185">Reference proteome</keyword>
<evidence type="ECO:0000313" key="5">
    <source>
        <dbReference type="Proteomes" id="UP000192708"/>
    </source>
</evidence>
<feature type="domain" description="Transglutaminase-like" evidence="2">
    <location>
        <begin position="267"/>
        <end position="340"/>
    </location>
</feature>
<dbReference type="InterPro" id="IPR002931">
    <property type="entry name" value="Transglutaminase-like"/>
</dbReference>
<evidence type="ECO:0000256" key="1">
    <source>
        <dbReference type="SAM" id="Phobius"/>
    </source>
</evidence>
<evidence type="ECO:0000259" key="2">
    <source>
        <dbReference type="Pfam" id="PF01841"/>
    </source>
</evidence>
<dbReference type="Gene3D" id="3.10.620.30">
    <property type="match status" value="1"/>
</dbReference>
<dbReference type="Pfam" id="PF01841">
    <property type="entry name" value="Transglut_core"/>
    <property type="match status" value="1"/>
</dbReference>
<sequence length="627" mass="69843">MKIFFQFTGGLIVATVVILGGLVVISPGIQAKSESNSPASVERLLIKTHVNADGSDVEIRETTKLIRAQIAIDSYSQADISFNSTFETVEVLDAYTTTNTGQKIPVAKNAIREVDDDISSGAQTFSDQKHRIIIFPNVTPGARVTYKVKVTSNRPLFPKNYEKGLYFSPGLEVQQFEWHFSHDRRIPIKVDVKRIPGGRQADGPNGEKRYMFHYQQLKTLSKVNGEVDYADHSPHIIFSSFKSPIDIGKSYENSIQSKLVVTKKVSDLANKITKGIDDPQTQAIALYQWVSLNIRYVAIYLGDGGIVPNDADSIIDHRYGDCKDHDLLLRALLLAKGISASSALINSESAYRVGKLGTIDPFNHVITYLPQWDHYVDSTLEIAPYGLLAASEMDKPVVLTALGKMGRTLKESDRNTGFVSKARFEVDERGGIYGHAITTYEGSEEVEARLNFATFNHSQDNRVEKKYLSSYRQTGNGTFRPSNSRDLNTPFRLTSKFYLDPIVNLPGPGAMTVPIGLSSGFLADIPFNELPDVYHFPYRCFSGTFVELSEIHFPKTIKVIKLPPKTDYAEDGALYVSTYTLQDNVVSVSRILKLNQKSAVCPAGPNNRAKRITQLIRKDMLAQIMYE</sequence>
<gene>
    <name evidence="4" type="ORF">SAMN06296008_109107</name>
</gene>
<dbReference type="OrthoDB" id="103430at2"/>
<feature type="domain" description="DUF3857" evidence="3">
    <location>
        <begin position="52"/>
        <end position="218"/>
    </location>
</feature>
<evidence type="ECO:0000259" key="3">
    <source>
        <dbReference type="Pfam" id="PF12969"/>
    </source>
</evidence>
<feature type="transmembrane region" description="Helical" evidence="1">
    <location>
        <begin position="7"/>
        <end position="29"/>
    </location>
</feature>
<dbReference type="EMBL" id="FWXJ01000009">
    <property type="protein sequence ID" value="SMC62286.1"/>
    <property type="molecule type" value="Genomic_DNA"/>
</dbReference>
<dbReference type="STRING" id="1938817.SAMN06296008_109107"/>
<keyword evidence="1" id="KW-0812">Transmembrane</keyword>
<accession>A0A1W2ANL0</accession>
<dbReference type="InterPro" id="IPR024618">
    <property type="entry name" value="DUF3857"/>
</dbReference>
<dbReference type="SUPFAM" id="SSF54001">
    <property type="entry name" value="Cysteine proteinases"/>
    <property type="match status" value="1"/>
</dbReference>
<dbReference type="AlphaFoldDB" id="A0A1W2ANL0"/>
<organism evidence="4 5">
    <name type="scientific">Polynucleobacter kasalickyi</name>
    <dbReference type="NCBI Taxonomy" id="1938817"/>
    <lineage>
        <taxon>Bacteria</taxon>
        <taxon>Pseudomonadati</taxon>
        <taxon>Pseudomonadota</taxon>
        <taxon>Betaproteobacteria</taxon>
        <taxon>Burkholderiales</taxon>
        <taxon>Burkholderiaceae</taxon>
        <taxon>Polynucleobacter</taxon>
    </lineage>
</organism>
<keyword evidence="1" id="KW-1133">Transmembrane helix</keyword>